<evidence type="ECO:0000256" key="2">
    <source>
        <dbReference type="ARBA" id="ARBA00004370"/>
    </source>
</evidence>
<dbReference type="InterPro" id="IPR003594">
    <property type="entry name" value="HATPase_dom"/>
</dbReference>
<evidence type="ECO:0000256" key="8">
    <source>
        <dbReference type="SAM" id="Phobius"/>
    </source>
</evidence>
<organism evidence="10 11">
    <name type="scientific">Leuconostoc holzapfelii</name>
    <dbReference type="NCBI Taxonomy" id="434464"/>
    <lineage>
        <taxon>Bacteria</taxon>
        <taxon>Bacillati</taxon>
        <taxon>Bacillota</taxon>
        <taxon>Bacilli</taxon>
        <taxon>Lactobacillales</taxon>
        <taxon>Lactobacillaceae</taxon>
        <taxon>Leuconostoc</taxon>
    </lineage>
</organism>
<keyword evidence="4" id="KW-0597">Phosphoprotein</keyword>
<dbReference type="Gene3D" id="1.10.287.130">
    <property type="match status" value="1"/>
</dbReference>
<dbReference type="PRINTS" id="PR00344">
    <property type="entry name" value="BCTRLSENSOR"/>
</dbReference>
<accession>A0ABT2NX59</accession>
<gene>
    <name evidence="10" type="ORF">D0501_00330</name>
</gene>
<evidence type="ECO:0000313" key="11">
    <source>
        <dbReference type="Proteomes" id="UP001525857"/>
    </source>
</evidence>
<dbReference type="Gene3D" id="3.30.450.20">
    <property type="entry name" value="PAS domain"/>
    <property type="match status" value="1"/>
</dbReference>
<keyword evidence="8" id="KW-0472">Membrane</keyword>
<keyword evidence="8" id="KW-1133">Transmembrane helix</keyword>
<dbReference type="Pfam" id="PF00512">
    <property type="entry name" value="HisKA"/>
    <property type="match status" value="1"/>
</dbReference>
<dbReference type="CDD" id="cd00082">
    <property type="entry name" value="HisKA"/>
    <property type="match status" value="1"/>
</dbReference>
<evidence type="ECO:0000313" key="10">
    <source>
        <dbReference type="EMBL" id="MCT8388552.1"/>
    </source>
</evidence>
<proteinExistence type="predicted"/>
<dbReference type="GO" id="GO:0016301">
    <property type="term" value="F:kinase activity"/>
    <property type="evidence" value="ECO:0007669"/>
    <property type="project" value="UniProtKB-KW"/>
</dbReference>
<dbReference type="Gene3D" id="3.30.565.10">
    <property type="entry name" value="Histidine kinase-like ATPase, C-terminal domain"/>
    <property type="match status" value="1"/>
</dbReference>
<dbReference type="Pfam" id="PF02518">
    <property type="entry name" value="HATPase_c"/>
    <property type="match status" value="1"/>
</dbReference>
<keyword evidence="8" id="KW-0812">Transmembrane</keyword>
<evidence type="ECO:0000256" key="4">
    <source>
        <dbReference type="ARBA" id="ARBA00022553"/>
    </source>
</evidence>
<dbReference type="PANTHER" id="PTHR45453">
    <property type="entry name" value="PHOSPHATE REGULON SENSOR PROTEIN PHOR"/>
    <property type="match status" value="1"/>
</dbReference>
<dbReference type="EC" id="2.7.13.3" evidence="3"/>
<protein>
    <recommendedName>
        <fullName evidence="3">histidine kinase</fullName>
        <ecNumber evidence="3">2.7.13.3</ecNumber>
    </recommendedName>
</protein>
<dbReference type="Proteomes" id="UP001525857">
    <property type="component" value="Unassembled WGS sequence"/>
</dbReference>
<evidence type="ECO:0000256" key="6">
    <source>
        <dbReference type="ARBA" id="ARBA00022777"/>
    </source>
</evidence>
<comment type="subcellular location">
    <subcellularLocation>
        <location evidence="2">Membrane</location>
    </subcellularLocation>
</comment>
<dbReference type="InterPro" id="IPR050351">
    <property type="entry name" value="BphY/WalK/GraS-like"/>
</dbReference>
<dbReference type="PANTHER" id="PTHR45453:SF1">
    <property type="entry name" value="PHOSPHATE REGULON SENSOR PROTEIN PHOR"/>
    <property type="match status" value="1"/>
</dbReference>
<evidence type="ECO:0000256" key="3">
    <source>
        <dbReference type="ARBA" id="ARBA00012438"/>
    </source>
</evidence>
<dbReference type="SUPFAM" id="SSF47384">
    <property type="entry name" value="Homodimeric domain of signal transducing histidine kinase"/>
    <property type="match status" value="1"/>
</dbReference>
<name>A0ABT2NX59_9LACO</name>
<comment type="catalytic activity">
    <reaction evidence="1">
        <text>ATP + protein L-histidine = ADP + protein N-phospho-L-histidine.</text>
        <dbReference type="EC" id="2.7.13.3"/>
    </reaction>
</comment>
<keyword evidence="6 10" id="KW-0418">Kinase</keyword>
<evidence type="ECO:0000256" key="1">
    <source>
        <dbReference type="ARBA" id="ARBA00000085"/>
    </source>
</evidence>
<dbReference type="SUPFAM" id="SSF55874">
    <property type="entry name" value="ATPase domain of HSP90 chaperone/DNA topoisomerase II/histidine kinase"/>
    <property type="match status" value="1"/>
</dbReference>
<dbReference type="InterPro" id="IPR005467">
    <property type="entry name" value="His_kinase_dom"/>
</dbReference>
<evidence type="ECO:0000256" key="7">
    <source>
        <dbReference type="ARBA" id="ARBA00023012"/>
    </source>
</evidence>
<dbReference type="SMART" id="SM00387">
    <property type="entry name" value="HATPase_c"/>
    <property type="match status" value="1"/>
</dbReference>
<evidence type="ECO:0000259" key="9">
    <source>
        <dbReference type="PROSITE" id="PS50109"/>
    </source>
</evidence>
<dbReference type="CDD" id="cd00075">
    <property type="entry name" value="HATPase"/>
    <property type="match status" value="1"/>
</dbReference>
<feature type="transmembrane region" description="Helical" evidence="8">
    <location>
        <begin position="33"/>
        <end position="54"/>
    </location>
</feature>
<dbReference type="InterPro" id="IPR036890">
    <property type="entry name" value="HATPase_C_sf"/>
</dbReference>
<keyword evidence="7" id="KW-0902">Two-component regulatory system</keyword>
<dbReference type="InterPro" id="IPR036097">
    <property type="entry name" value="HisK_dim/P_sf"/>
</dbReference>
<dbReference type="SUPFAM" id="SSF55785">
    <property type="entry name" value="PYP-like sensor domain (PAS domain)"/>
    <property type="match status" value="1"/>
</dbReference>
<comment type="caution">
    <text evidence="10">The sequence shown here is derived from an EMBL/GenBank/DDBJ whole genome shotgun (WGS) entry which is preliminary data.</text>
</comment>
<dbReference type="InterPro" id="IPR003661">
    <property type="entry name" value="HisK_dim/P_dom"/>
</dbReference>
<reference evidence="10 11" key="1">
    <citation type="submission" date="2018-08" db="EMBL/GenBank/DDBJ databases">
        <title>Draft genome sequences of Leuconostoc spp. and Weissella spp. with biocontrol potential.</title>
        <authorList>
            <person name="Lo R."/>
            <person name="Ho V.T.T."/>
            <person name="Turner M.S."/>
        </authorList>
    </citation>
    <scope>NUCLEOTIDE SEQUENCE [LARGE SCALE GENOMIC DNA]</scope>
    <source>
        <strain evidence="10 11">733</strain>
    </source>
</reference>
<dbReference type="RefSeq" id="WP_261656183.1">
    <property type="nucleotide sequence ID" value="NZ_QVOV01000001.1"/>
</dbReference>
<dbReference type="InterPro" id="IPR035965">
    <property type="entry name" value="PAS-like_dom_sf"/>
</dbReference>
<keyword evidence="11" id="KW-1185">Reference proteome</keyword>
<dbReference type="InterPro" id="IPR004358">
    <property type="entry name" value="Sig_transdc_His_kin-like_C"/>
</dbReference>
<keyword evidence="5" id="KW-0808">Transferase</keyword>
<sequence length="451" mass="50955">MTKKVFKYLSFWLVIFLFSGVLSSLLRFTLKQWLLMIGVMSLATFGVVWVANFWESRQKQELKAMENRMVSTVAGGVPRGVLAEPDSPYYDLIRQFNEMQNFVQQAQQTAQRDVTNYRSLLASLPVGVININRAHTIDVFNETAAALLGIQRPETPISEGLVIRQFTLSELITQTFNSQKNQQSILNLQINGEMKQYEVSTLYHQGDLKHAEVMIIIYDLTSVLQVERMQSDFLANASHELKTPLTAITGFIETLQGQAGEDRTTREMFLDIVAQEAKRLSSLVNDILSLSRVQQKREAVHTELAIHDMVTEQWQHVMPLATTKSVTLRNDVADDFMIRGLKTDVDMILQNLIGNAVKYNVFGGDIHVTAYKDHQHWQLNVKDTGIGIPTNQQTRIFERFYRGDESRQRKIASGTGLGLAIVNEIVNKHNGEIKVQSQVAVGTTVSVTLPL</sequence>
<dbReference type="EMBL" id="QVOV01000001">
    <property type="protein sequence ID" value="MCT8388552.1"/>
    <property type="molecule type" value="Genomic_DNA"/>
</dbReference>
<dbReference type="SMART" id="SM00388">
    <property type="entry name" value="HisKA"/>
    <property type="match status" value="1"/>
</dbReference>
<evidence type="ECO:0000256" key="5">
    <source>
        <dbReference type="ARBA" id="ARBA00022679"/>
    </source>
</evidence>
<dbReference type="PROSITE" id="PS50109">
    <property type="entry name" value="HIS_KIN"/>
    <property type="match status" value="1"/>
</dbReference>
<feature type="domain" description="Histidine kinase" evidence="9">
    <location>
        <begin position="236"/>
        <end position="451"/>
    </location>
</feature>